<evidence type="ECO:0000256" key="1">
    <source>
        <dbReference type="ARBA" id="ARBA00023015"/>
    </source>
</evidence>
<organism evidence="7 8">
    <name type="scientific">Dinoroseobacter shibae (strain DSM 16493 / NCIMB 14021 / DFL 12)</name>
    <dbReference type="NCBI Taxonomy" id="398580"/>
    <lineage>
        <taxon>Bacteria</taxon>
        <taxon>Pseudomonadati</taxon>
        <taxon>Pseudomonadota</taxon>
        <taxon>Alphaproteobacteria</taxon>
        <taxon>Rhodobacterales</taxon>
        <taxon>Roseobacteraceae</taxon>
        <taxon>Dinoroseobacter</taxon>
    </lineage>
</organism>
<dbReference type="Pfam" id="PF00440">
    <property type="entry name" value="TetR_N"/>
    <property type="match status" value="1"/>
</dbReference>
<dbReference type="EMBL" id="CP000830">
    <property type="protein sequence ID" value="ABV94771.1"/>
    <property type="molecule type" value="Genomic_DNA"/>
</dbReference>
<evidence type="ECO:0000313" key="7">
    <source>
        <dbReference type="EMBL" id="ABV94771.1"/>
    </source>
</evidence>
<dbReference type="InterPro" id="IPR011075">
    <property type="entry name" value="TetR_C"/>
</dbReference>
<evidence type="ECO:0000256" key="3">
    <source>
        <dbReference type="ARBA" id="ARBA00023163"/>
    </source>
</evidence>
<dbReference type="InterPro" id="IPR009057">
    <property type="entry name" value="Homeodomain-like_sf"/>
</dbReference>
<dbReference type="HOGENOM" id="CLU_069356_27_2_5"/>
<keyword evidence="3" id="KW-0804">Transcription</keyword>
<dbReference type="Proteomes" id="UP000006833">
    <property type="component" value="Chromosome"/>
</dbReference>
<dbReference type="SUPFAM" id="SSF46689">
    <property type="entry name" value="Homeodomain-like"/>
    <property type="match status" value="1"/>
</dbReference>
<dbReference type="GO" id="GO:0003700">
    <property type="term" value="F:DNA-binding transcription factor activity"/>
    <property type="evidence" value="ECO:0007669"/>
    <property type="project" value="TreeGrafter"/>
</dbReference>
<dbReference type="STRING" id="398580.Dshi_3038"/>
<feature type="compositionally biased region" description="Basic and acidic residues" evidence="5">
    <location>
        <begin position="11"/>
        <end position="20"/>
    </location>
</feature>
<dbReference type="PRINTS" id="PR00455">
    <property type="entry name" value="HTHTETR"/>
</dbReference>
<keyword evidence="1" id="KW-0805">Transcription regulation</keyword>
<dbReference type="eggNOG" id="COG1309">
    <property type="taxonomic scope" value="Bacteria"/>
</dbReference>
<dbReference type="AlphaFoldDB" id="A8LL22"/>
<dbReference type="PANTHER" id="PTHR30055:SF223">
    <property type="entry name" value="HTH-TYPE TRANSCRIPTIONAL REGULATOR UIDR"/>
    <property type="match status" value="1"/>
</dbReference>
<name>A8LL22_DINSH</name>
<dbReference type="KEGG" id="dsh:Dshi_3038"/>
<dbReference type="GO" id="GO:0000976">
    <property type="term" value="F:transcription cis-regulatory region binding"/>
    <property type="evidence" value="ECO:0007669"/>
    <property type="project" value="TreeGrafter"/>
</dbReference>
<dbReference type="SUPFAM" id="SSF48498">
    <property type="entry name" value="Tetracyclin repressor-like, C-terminal domain"/>
    <property type="match status" value="1"/>
</dbReference>
<keyword evidence="8" id="KW-1185">Reference proteome</keyword>
<evidence type="ECO:0000256" key="5">
    <source>
        <dbReference type="SAM" id="MobiDB-lite"/>
    </source>
</evidence>
<reference evidence="8" key="1">
    <citation type="journal article" date="2010" name="ISME J.">
        <title>The complete genome sequence of the algal symbiont Dinoroseobacter shibae: a hitchhiker's guide to life in the sea.</title>
        <authorList>
            <person name="Wagner-Dobler I."/>
            <person name="Ballhausen B."/>
            <person name="Berger M."/>
            <person name="Brinkhoff T."/>
            <person name="Buchholz I."/>
            <person name="Bunk B."/>
            <person name="Cypionka H."/>
            <person name="Daniel R."/>
            <person name="Drepper T."/>
            <person name="Gerdts G."/>
            <person name="Hahnke S."/>
            <person name="Han C."/>
            <person name="Jahn D."/>
            <person name="Kalhoefer D."/>
            <person name="Kiss H."/>
            <person name="Klenk H.P."/>
            <person name="Kyrpides N."/>
            <person name="Liebl W."/>
            <person name="Liesegang H."/>
            <person name="Meincke L."/>
            <person name="Pati A."/>
            <person name="Petersen J."/>
            <person name="Piekarski T."/>
            <person name="Pommerenke C."/>
            <person name="Pradella S."/>
            <person name="Pukall R."/>
            <person name="Rabus R."/>
            <person name="Stackebrandt E."/>
            <person name="Thole S."/>
            <person name="Thompson L."/>
            <person name="Tielen P."/>
            <person name="Tomasch J."/>
            <person name="von Jan M."/>
            <person name="Wanphrut N."/>
            <person name="Wichels A."/>
            <person name="Zech H."/>
            <person name="Simon M."/>
        </authorList>
    </citation>
    <scope>NUCLEOTIDE SEQUENCE [LARGE SCALE GENOMIC DNA]</scope>
    <source>
        <strain evidence="8">DSM 16493 / NCIMB 14021 / DFL 12</strain>
    </source>
</reference>
<feature type="DNA-binding region" description="H-T-H motif" evidence="4">
    <location>
        <begin position="61"/>
        <end position="80"/>
    </location>
</feature>
<sequence length="230" mass="25758">MRKVYVPGDRNAAKEGKDMTDLTDAPKSAAPPRRRRKDARPAEIVEAAFKVFCAHGYGKARVDEVAREAGIAKGTVYLYFPNKQALFQAVIEAKVSAALSRVGDLVDGFEGPTEALLRGMLRQMYENIVLSDTRLLMRIIIGEGHQFPEIRTLYYDKGIRPGMTVLDRVVQRGIDRGEFRDGPIREFPRLVMAPGLMAAIWGMTFAENEPIDMDRYFEGHLDLVLNGLKA</sequence>
<feature type="domain" description="HTH tetR-type" evidence="6">
    <location>
        <begin position="38"/>
        <end position="98"/>
    </location>
</feature>
<evidence type="ECO:0000256" key="4">
    <source>
        <dbReference type="PROSITE-ProRule" id="PRU00335"/>
    </source>
</evidence>
<evidence type="ECO:0000256" key="2">
    <source>
        <dbReference type="ARBA" id="ARBA00023125"/>
    </source>
</evidence>
<dbReference type="PANTHER" id="PTHR30055">
    <property type="entry name" value="HTH-TYPE TRANSCRIPTIONAL REGULATOR RUTR"/>
    <property type="match status" value="1"/>
</dbReference>
<dbReference type="Gene3D" id="1.10.357.10">
    <property type="entry name" value="Tetracycline Repressor, domain 2"/>
    <property type="match status" value="1"/>
</dbReference>
<accession>A8LL22</accession>
<evidence type="ECO:0000313" key="8">
    <source>
        <dbReference type="Proteomes" id="UP000006833"/>
    </source>
</evidence>
<evidence type="ECO:0000259" key="6">
    <source>
        <dbReference type="PROSITE" id="PS50977"/>
    </source>
</evidence>
<proteinExistence type="predicted"/>
<dbReference type="Pfam" id="PF16859">
    <property type="entry name" value="TetR_C_11"/>
    <property type="match status" value="1"/>
</dbReference>
<protein>
    <submittedName>
        <fullName evidence="7">Transcriptional regulator</fullName>
    </submittedName>
</protein>
<dbReference type="InterPro" id="IPR050109">
    <property type="entry name" value="HTH-type_TetR-like_transc_reg"/>
</dbReference>
<feature type="region of interest" description="Disordered" evidence="5">
    <location>
        <begin position="1"/>
        <end position="39"/>
    </location>
</feature>
<dbReference type="InterPro" id="IPR001647">
    <property type="entry name" value="HTH_TetR"/>
</dbReference>
<gene>
    <name evidence="7" type="ordered locus">Dshi_3038</name>
</gene>
<dbReference type="InterPro" id="IPR036271">
    <property type="entry name" value="Tet_transcr_reg_TetR-rel_C_sf"/>
</dbReference>
<dbReference type="PROSITE" id="PS50977">
    <property type="entry name" value="HTH_TETR_2"/>
    <property type="match status" value="1"/>
</dbReference>
<keyword evidence="2 4" id="KW-0238">DNA-binding</keyword>